<organism evidence="18 19">
    <name type="scientific">Saccharospirillum mangrovi</name>
    <dbReference type="NCBI Taxonomy" id="2161747"/>
    <lineage>
        <taxon>Bacteria</taxon>
        <taxon>Pseudomonadati</taxon>
        <taxon>Pseudomonadota</taxon>
        <taxon>Gammaproteobacteria</taxon>
        <taxon>Oceanospirillales</taxon>
        <taxon>Saccharospirillaceae</taxon>
        <taxon>Saccharospirillum</taxon>
    </lineage>
</organism>
<feature type="binding site" evidence="15">
    <location>
        <position position="405"/>
    </location>
    <ligand>
        <name>Zn(2+)</name>
        <dbReference type="ChEBI" id="CHEBI:29105"/>
        <note>ligand shared between dimeric partners</note>
    </ligand>
</feature>
<dbReference type="SMART" id="SM00316">
    <property type="entry name" value="S1"/>
    <property type="match status" value="1"/>
</dbReference>
<dbReference type="InterPro" id="IPR004659">
    <property type="entry name" value="RNase_E/G"/>
</dbReference>
<evidence type="ECO:0000256" key="9">
    <source>
        <dbReference type="ARBA" id="ARBA00022730"/>
    </source>
</evidence>
<evidence type="ECO:0000256" key="5">
    <source>
        <dbReference type="ARBA" id="ARBA00022552"/>
    </source>
</evidence>
<dbReference type="HAMAP" id="MF_00970">
    <property type="entry name" value="RNase_E"/>
    <property type="match status" value="1"/>
</dbReference>
<keyword evidence="15" id="KW-0820">tRNA-binding</keyword>
<keyword evidence="7 15" id="KW-0540">Nuclease</keyword>
<sequence>MKRMLINATQSEEIRVALVDGQFLYDLDIETGSREQKKANIYKGKITRVEPSLEAAFVDFGSDRHGFLPLKEISRSYFRDPNVQGRINIKDVLKEGTEVIVQVDKEERGTKGAALTTLISLAGRYLVLMPNNPRAGGISRRIEGEERAQLKDALNGVKIPDGMGVIVRTAGIGRTAEELQWDLDYLLQLWETIETTAQTRPAPFLILQESNVIIRAIRDYLRQDIGEVLIDSSDVYDYALEFVRKVMPSFEQKIKLYQDAVPLFSRYQIETQIESAFQREVKLPSGGSIVIDPTEALVSIDINSSRATKGVDIEETAFNTNIEAADEIARQLRLRDMGGLVVIDFIDMAQSRHQRDVENRIKAATDADRARIQIGRISRFGLLEMSRQRLRPSLGETSGVVCPRCEGHGMIRDVKSLALAILRLAEEESFKERTAQVRCIVPMSVATFLLNEKRQALAKIEREHKVQILVIPDPNMETPHYDVVRVRDDDETLDESEPSYALKLPEVRNEQEAVLERAVKPEQAAISGIIGPNGPAPTPATKPTEKATTEKSPGLLARIFGLFKSNDAEISETKPGKKPANTANNRQRDRSSARPESRERNERGDRSGNRRNQNPTNRPNNAQRNSASEGNDESRSNRRKSGGRNRNEGREKVSDGNSTTNRGNRNDNAKADSPRTDSKSAEPRNANGPARRPRDANASKGQNRRDRADNRPEELKQPLDAAAPTSDVNEETQAVTKEAIVSQAVKTADNTSTELSTTPEVSQDSVTEQPSDNPKASETSGHEAQSESSPAASKQEEAPVPKEVDDNVDSAANTTESETSEVKKDSKPKSTRTRRPRGKAADKTSDGRRRTARASKNASEQAKENDNSSTLESNTEQVAASSEAPAAVSAEPVATPTEPKKPEPAVNEQPKVEKPLEPVVESQVNTEQPAAVVEQKEDKPVATATGRAPNDPRERRRQQQREAAAKAAAQDDKASTASAPEQGQE</sequence>
<evidence type="ECO:0000259" key="17">
    <source>
        <dbReference type="PROSITE" id="PS50126"/>
    </source>
</evidence>
<gene>
    <name evidence="15 18" type="primary">rne</name>
    <name evidence="18" type="ORF">ACFOOG_09050</name>
</gene>
<dbReference type="Pfam" id="PF10150">
    <property type="entry name" value="RNase_E_G"/>
    <property type="match status" value="1"/>
</dbReference>
<keyword evidence="13 15" id="KW-0694">RNA-binding</keyword>
<feature type="compositionally biased region" description="Basic and acidic residues" evidence="16">
    <location>
        <begin position="586"/>
        <end position="608"/>
    </location>
</feature>
<feature type="binding site" evidence="15">
    <location>
        <position position="402"/>
    </location>
    <ligand>
        <name>Zn(2+)</name>
        <dbReference type="ChEBI" id="CHEBI:29105"/>
        <note>ligand shared between dimeric partners</note>
    </ligand>
</feature>
<dbReference type="RefSeq" id="WP_380695683.1">
    <property type="nucleotide sequence ID" value="NZ_JBHRYR010000003.1"/>
</dbReference>
<dbReference type="PANTHER" id="PTHR30001">
    <property type="entry name" value="RIBONUCLEASE"/>
    <property type="match status" value="1"/>
</dbReference>
<accession>A0ABV8A048</accession>
<dbReference type="Gene3D" id="3.40.1260.20">
    <property type="entry name" value="Ribonuclease E, catalytic domain"/>
    <property type="match status" value="1"/>
</dbReference>
<feature type="compositionally biased region" description="Basic and acidic residues" evidence="16">
    <location>
        <begin position="692"/>
        <end position="717"/>
    </location>
</feature>
<keyword evidence="14 15" id="KW-0472">Membrane</keyword>
<dbReference type="InterPro" id="IPR028878">
    <property type="entry name" value="RNase_E"/>
</dbReference>
<keyword evidence="9 15" id="KW-0699">rRNA-binding</keyword>
<feature type="compositionally biased region" description="Low complexity" evidence="16">
    <location>
        <begin position="878"/>
        <end position="897"/>
    </location>
</feature>
<dbReference type="Pfam" id="PF20833">
    <property type="entry name" value="RNase_E_G_Thio"/>
    <property type="match status" value="1"/>
</dbReference>
<comment type="subcellular location">
    <subcellularLocation>
        <location evidence="15">Cytoplasm</location>
    </subcellularLocation>
    <subcellularLocation>
        <location evidence="15">Cell inner membrane</location>
        <topology evidence="15">Peripheral membrane protein</topology>
        <orientation evidence="15">Cytoplasmic side</orientation>
    </subcellularLocation>
</comment>
<evidence type="ECO:0000256" key="8">
    <source>
        <dbReference type="ARBA" id="ARBA00022723"/>
    </source>
</evidence>
<comment type="similarity">
    <text evidence="1">Belongs to the RNase E/G family. RNase G subfamily.</text>
</comment>
<evidence type="ECO:0000313" key="19">
    <source>
        <dbReference type="Proteomes" id="UP001595617"/>
    </source>
</evidence>
<dbReference type="InterPro" id="IPR012340">
    <property type="entry name" value="NA-bd_OB-fold"/>
</dbReference>
<dbReference type="NCBIfam" id="NF008074">
    <property type="entry name" value="PRK10811.1"/>
    <property type="match status" value="1"/>
</dbReference>
<dbReference type="Proteomes" id="UP001595617">
    <property type="component" value="Unassembled WGS sequence"/>
</dbReference>
<keyword evidence="19" id="KW-1185">Reference proteome</keyword>
<feature type="compositionally biased region" description="Basic residues" evidence="16">
    <location>
        <begin position="829"/>
        <end position="838"/>
    </location>
</feature>
<keyword evidence="12 15" id="KW-0460">Magnesium</keyword>
<dbReference type="EMBL" id="JBHRYR010000003">
    <property type="protein sequence ID" value="MFC3852973.1"/>
    <property type="molecule type" value="Genomic_DNA"/>
</dbReference>
<dbReference type="SUPFAM" id="SSF50249">
    <property type="entry name" value="Nucleic acid-binding proteins"/>
    <property type="match status" value="1"/>
</dbReference>
<comment type="similarity">
    <text evidence="15">Belongs to the RNase E/G family. RNase E subfamily.</text>
</comment>
<comment type="caution">
    <text evidence="18">The sequence shown here is derived from an EMBL/GenBank/DDBJ whole genome shotgun (WGS) entry which is preliminary data.</text>
</comment>
<comment type="subunit">
    <text evidence="15">Component of the RNA degradosome, which is a multiprotein complex involved in RNA processing and mRNA degradation. Within the RNA degradosome, RNase E assembles into a homotetramer formed by a dimer of dimers.</text>
</comment>
<keyword evidence="3 15" id="KW-0963">Cytoplasm</keyword>
<keyword evidence="6 15" id="KW-0819">tRNA processing</keyword>
<dbReference type="InterPro" id="IPR003029">
    <property type="entry name" value="S1_domain"/>
</dbReference>
<dbReference type="CDD" id="cd04453">
    <property type="entry name" value="S1_RNase_E"/>
    <property type="match status" value="1"/>
</dbReference>
<dbReference type="PANTHER" id="PTHR30001:SF1">
    <property type="entry name" value="RIBONUCLEASE E_G-LIKE PROTEIN, CHLOROPLASTIC"/>
    <property type="match status" value="1"/>
</dbReference>
<evidence type="ECO:0000256" key="14">
    <source>
        <dbReference type="ARBA" id="ARBA00023136"/>
    </source>
</evidence>
<evidence type="ECO:0000256" key="13">
    <source>
        <dbReference type="ARBA" id="ARBA00022884"/>
    </source>
</evidence>
<feature type="compositionally biased region" description="Basic and acidic residues" evidence="16">
    <location>
        <begin position="950"/>
        <end position="974"/>
    </location>
</feature>
<feature type="compositionally biased region" description="Low complexity" evidence="16">
    <location>
        <begin position="610"/>
        <end position="625"/>
    </location>
</feature>
<dbReference type="NCBIfam" id="TIGR00757">
    <property type="entry name" value="RNaseEG"/>
    <property type="match status" value="1"/>
</dbReference>
<evidence type="ECO:0000256" key="4">
    <source>
        <dbReference type="ARBA" id="ARBA00022519"/>
    </source>
</evidence>
<feature type="region of interest" description="Required for zinc-mediated homotetramerization and catalytic activity" evidence="15">
    <location>
        <begin position="402"/>
        <end position="405"/>
    </location>
</feature>
<feature type="domain" description="S1 motif" evidence="17">
    <location>
        <begin position="39"/>
        <end position="118"/>
    </location>
</feature>
<evidence type="ECO:0000256" key="12">
    <source>
        <dbReference type="ARBA" id="ARBA00022842"/>
    </source>
</evidence>
<evidence type="ECO:0000256" key="11">
    <source>
        <dbReference type="ARBA" id="ARBA00022801"/>
    </source>
</evidence>
<feature type="region of interest" description="Disordered" evidence="16">
    <location>
        <begin position="525"/>
        <end position="554"/>
    </location>
</feature>
<evidence type="ECO:0000313" key="18">
    <source>
        <dbReference type="EMBL" id="MFC3852973.1"/>
    </source>
</evidence>
<proteinExistence type="inferred from homology"/>
<feature type="compositionally biased region" description="Polar residues" evidence="16">
    <location>
        <begin position="867"/>
        <end position="877"/>
    </location>
</feature>
<feature type="compositionally biased region" description="Basic and acidic residues" evidence="16">
    <location>
        <begin position="794"/>
        <end position="805"/>
    </location>
</feature>
<comment type="cofactor">
    <cofactor evidence="15">
        <name>Zn(2+)</name>
        <dbReference type="ChEBI" id="CHEBI:29105"/>
    </cofactor>
    <text evidence="15">Binds 2 Zn(2+) ions per homotetramer.</text>
</comment>
<keyword evidence="8 15" id="KW-0479">Metal-binding</keyword>
<dbReference type="EC" id="3.1.26.12" evidence="15"/>
<comment type="catalytic activity">
    <reaction evidence="15">
        <text>Endonucleolytic cleavage of single-stranded RNA in A- and U-rich regions.</text>
        <dbReference type="EC" id="3.1.26.12"/>
    </reaction>
</comment>
<feature type="compositionally biased region" description="Polar residues" evidence="16">
    <location>
        <begin position="744"/>
        <end position="779"/>
    </location>
</feature>
<keyword evidence="2 15" id="KW-1003">Cell membrane</keyword>
<evidence type="ECO:0000256" key="2">
    <source>
        <dbReference type="ARBA" id="ARBA00022475"/>
    </source>
</evidence>
<keyword evidence="11 15" id="KW-0378">Hydrolase</keyword>
<dbReference type="Gene3D" id="2.40.50.140">
    <property type="entry name" value="Nucleic acid-binding proteins"/>
    <property type="match status" value="1"/>
</dbReference>
<protein>
    <recommendedName>
        <fullName evidence="15">Ribonuclease E</fullName>
        <shortName evidence="15">RNase E</shortName>
        <ecNumber evidence="15">3.1.26.12</ecNumber>
    </recommendedName>
</protein>
<feature type="compositionally biased region" description="Basic and acidic residues" evidence="16">
    <location>
        <begin position="839"/>
        <end position="849"/>
    </location>
</feature>
<feature type="binding site" evidence="15">
    <location>
        <position position="301"/>
    </location>
    <ligand>
        <name>Mg(2+)</name>
        <dbReference type="ChEBI" id="CHEBI:18420"/>
        <note>catalytic</note>
    </ligand>
</feature>
<dbReference type="InterPro" id="IPR019307">
    <property type="entry name" value="RNA-bd_AU-1/RNase_E/G"/>
</dbReference>
<dbReference type="InterPro" id="IPR048583">
    <property type="entry name" value="RNase_E_G_thioredoxin-like"/>
</dbReference>
<evidence type="ECO:0000256" key="3">
    <source>
        <dbReference type="ARBA" id="ARBA00022490"/>
    </source>
</evidence>
<dbReference type="PROSITE" id="PS50126">
    <property type="entry name" value="S1"/>
    <property type="match status" value="1"/>
</dbReference>
<evidence type="ECO:0000256" key="10">
    <source>
        <dbReference type="ARBA" id="ARBA00022759"/>
    </source>
</evidence>
<feature type="region of interest" description="Disordered" evidence="16">
    <location>
        <begin position="567"/>
        <end position="985"/>
    </location>
</feature>
<dbReference type="Pfam" id="PF00575">
    <property type="entry name" value="S1"/>
    <property type="match status" value="1"/>
</dbReference>
<feature type="binding site" evidence="15">
    <location>
        <position position="344"/>
    </location>
    <ligand>
        <name>Mg(2+)</name>
        <dbReference type="ChEBI" id="CHEBI:18420"/>
        <note>catalytic</note>
    </ligand>
</feature>
<name>A0ABV8A048_9GAMM</name>
<evidence type="ECO:0000256" key="1">
    <source>
        <dbReference type="ARBA" id="ARBA00005663"/>
    </source>
</evidence>
<evidence type="ECO:0000256" key="15">
    <source>
        <dbReference type="HAMAP-Rule" id="MF_00970"/>
    </source>
</evidence>
<evidence type="ECO:0000256" key="16">
    <source>
        <dbReference type="SAM" id="MobiDB-lite"/>
    </source>
</evidence>
<feature type="compositionally biased region" description="Basic and acidic residues" evidence="16">
    <location>
        <begin position="664"/>
        <end position="682"/>
    </location>
</feature>
<keyword evidence="4 15" id="KW-0997">Cell inner membrane</keyword>
<comment type="function">
    <text evidence="15">Endoribonuclease that plays a central role in RNA processing and decay. Required for the maturation of 5S and 16S rRNAs and the majority of tRNAs. Also involved in the degradation of most mRNAs.</text>
</comment>
<dbReference type="GO" id="GO:0008995">
    <property type="term" value="F:ribonuclease E activity"/>
    <property type="evidence" value="ECO:0007669"/>
    <property type="project" value="UniProtKB-EC"/>
</dbReference>
<reference evidence="19" key="1">
    <citation type="journal article" date="2019" name="Int. J. Syst. Evol. Microbiol.">
        <title>The Global Catalogue of Microorganisms (GCM) 10K type strain sequencing project: providing services to taxonomists for standard genome sequencing and annotation.</title>
        <authorList>
            <consortium name="The Broad Institute Genomics Platform"/>
            <consortium name="The Broad Institute Genome Sequencing Center for Infectious Disease"/>
            <person name="Wu L."/>
            <person name="Ma J."/>
        </authorList>
    </citation>
    <scope>NUCLEOTIDE SEQUENCE [LARGE SCALE GENOMIC DNA]</scope>
    <source>
        <strain evidence="19">IBRC 10765</strain>
    </source>
</reference>
<keyword evidence="5 15" id="KW-0698">rRNA processing</keyword>
<evidence type="ECO:0000256" key="7">
    <source>
        <dbReference type="ARBA" id="ARBA00022722"/>
    </source>
</evidence>
<feature type="compositionally biased region" description="Basic and acidic residues" evidence="16">
    <location>
        <begin position="645"/>
        <end position="654"/>
    </location>
</feature>
<keyword evidence="10 15" id="KW-0255">Endonuclease</keyword>
<evidence type="ECO:0000256" key="6">
    <source>
        <dbReference type="ARBA" id="ARBA00022694"/>
    </source>
</evidence>
<comment type="cofactor">
    <cofactor evidence="15">
        <name>Mg(2+)</name>
        <dbReference type="ChEBI" id="CHEBI:18420"/>
    </cofactor>
    <text evidence="15">Binds 1 Mg(2+) ion per subunit.</text>
</comment>
<keyword evidence="15" id="KW-0862">Zinc</keyword>